<feature type="transmembrane region" description="Helical" evidence="1">
    <location>
        <begin position="40"/>
        <end position="61"/>
    </location>
</feature>
<feature type="transmembrane region" description="Helical" evidence="1">
    <location>
        <begin position="12"/>
        <end position="28"/>
    </location>
</feature>
<gene>
    <name evidence="3" type="ORF">M5D96_009921</name>
    <name evidence="2" type="ORF">M5D96_011361</name>
</gene>
<dbReference type="EMBL" id="JAMKOV010000028">
    <property type="protein sequence ID" value="KAI8035930.1"/>
    <property type="molecule type" value="Genomic_DNA"/>
</dbReference>
<sequence>MHICVVDAITQPLINGLFVLAWFWPGVINKPKTATTGKRWSTSVLSTFIIDITILGLFVWIS</sequence>
<evidence type="ECO:0000256" key="1">
    <source>
        <dbReference type="SAM" id="Phobius"/>
    </source>
</evidence>
<accession>A0A9P9YHQ3</accession>
<organism evidence="3 4">
    <name type="scientific">Drosophila gunungcola</name>
    <name type="common">fruit fly</name>
    <dbReference type="NCBI Taxonomy" id="103775"/>
    <lineage>
        <taxon>Eukaryota</taxon>
        <taxon>Metazoa</taxon>
        <taxon>Ecdysozoa</taxon>
        <taxon>Arthropoda</taxon>
        <taxon>Hexapoda</taxon>
        <taxon>Insecta</taxon>
        <taxon>Pterygota</taxon>
        <taxon>Neoptera</taxon>
        <taxon>Endopterygota</taxon>
        <taxon>Diptera</taxon>
        <taxon>Brachycera</taxon>
        <taxon>Muscomorpha</taxon>
        <taxon>Ephydroidea</taxon>
        <taxon>Drosophilidae</taxon>
        <taxon>Drosophila</taxon>
        <taxon>Sophophora</taxon>
    </lineage>
</organism>
<proteinExistence type="predicted"/>
<dbReference type="EMBL" id="JAMKOV010000013">
    <property type="protein sequence ID" value="KAI8037173.1"/>
    <property type="molecule type" value="Genomic_DNA"/>
</dbReference>
<dbReference type="AlphaFoldDB" id="A0A9P9YHQ3"/>
<evidence type="ECO:0000313" key="3">
    <source>
        <dbReference type="EMBL" id="KAI8037173.1"/>
    </source>
</evidence>
<keyword evidence="1" id="KW-0812">Transmembrane</keyword>
<keyword evidence="4" id="KW-1185">Reference proteome</keyword>
<reference evidence="3" key="1">
    <citation type="journal article" date="2023" name="Genome Biol. Evol.">
        <title>Long-read-based Genome Assembly of Drosophila gunungcola Reveals Fewer Chemosensory Genes in Flower-breeding Species.</title>
        <authorList>
            <person name="Negi A."/>
            <person name="Liao B.Y."/>
            <person name="Yeh S.D."/>
        </authorList>
    </citation>
    <scope>NUCLEOTIDE SEQUENCE</scope>
    <source>
        <strain evidence="3">Sukarami</strain>
    </source>
</reference>
<evidence type="ECO:0000313" key="2">
    <source>
        <dbReference type="EMBL" id="KAI8035930.1"/>
    </source>
</evidence>
<comment type="caution">
    <text evidence="3">The sequence shown here is derived from an EMBL/GenBank/DDBJ whole genome shotgun (WGS) entry which is preliminary data.</text>
</comment>
<keyword evidence="1" id="KW-1133">Transmembrane helix</keyword>
<protein>
    <submittedName>
        <fullName evidence="3">Uncharacterized protein</fullName>
    </submittedName>
</protein>
<evidence type="ECO:0000313" key="4">
    <source>
        <dbReference type="Proteomes" id="UP001059596"/>
    </source>
</evidence>
<name>A0A9P9YHQ3_9MUSC</name>
<keyword evidence="1" id="KW-0472">Membrane</keyword>
<dbReference type="Proteomes" id="UP001059596">
    <property type="component" value="Unassembled WGS sequence"/>
</dbReference>